<dbReference type="OrthoDB" id="2292982at2"/>
<evidence type="ECO:0000313" key="3">
    <source>
        <dbReference type="Proteomes" id="UP000051324"/>
    </source>
</evidence>
<keyword evidence="1" id="KW-0812">Transmembrane</keyword>
<dbReference type="InterPro" id="IPR010026">
    <property type="entry name" value="Phage_holin_LL-H"/>
</dbReference>
<keyword evidence="3" id="KW-1185">Reference proteome</keyword>
<keyword evidence="1" id="KW-0472">Membrane</keyword>
<sequence length="119" mass="13070">MKVANDVIDWLISSGALVSFIAFAWAYVKPWLEAKVKTNEAKQSALAWELLEKVATTAVESLVSQNLDGKTKFDLATKNVQMAMQSAGFKVNDEAAQTAVQSAYEKSELTPTVEIKEDK</sequence>
<evidence type="ECO:0000256" key="1">
    <source>
        <dbReference type="SAM" id="Phobius"/>
    </source>
</evidence>
<gene>
    <name evidence="2" type="ORF">FC32_GL001255</name>
</gene>
<dbReference type="RefSeq" id="WP_025087897.1">
    <property type="nucleotide sequence ID" value="NZ_AZFT01000053.1"/>
</dbReference>
<feature type="transmembrane region" description="Helical" evidence="1">
    <location>
        <begin position="7"/>
        <end position="28"/>
    </location>
</feature>
<proteinExistence type="predicted"/>
<comment type="caution">
    <text evidence="2">The sequence shown here is derived from an EMBL/GenBank/DDBJ whole genome shotgun (WGS) entry which is preliminary data.</text>
</comment>
<dbReference type="STRING" id="1423724.FC32_GL001255"/>
<dbReference type="eggNOG" id="ENOG5030AE8">
    <property type="taxonomic scope" value="Bacteria"/>
</dbReference>
<dbReference type="Pfam" id="PF09682">
    <property type="entry name" value="Phage_holin_6_1"/>
    <property type="match status" value="1"/>
</dbReference>
<reference evidence="2 3" key="1">
    <citation type="journal article" date="2015" name="Genome Announc.">
        <title>Expanding the biotechnology potential of lactobacilli through comparative genomics of 213 strains and associated genera.</title>
        <authorList>
            <person name="Sun Z."/>
            <person name="Harris H.M."/>
            <person name="McCann A."/>
            <person name="Guo C."/>
            <person name="Argimon S."/>
            <person name="Zhang W."/>
            <person name="Yang X."/>
            <person name="Jeffery I.B."/>
            <person name="Cooney J.C."/>
            <person name="Kagawa T.F."/>
            <person name="Liu W."/>
            <person name="Song Y."/>
            <person name="Salvetti E."/>
            <person name="Wrobel A."/>
            <person name="Rasinkangas P."/>
            <person name="Parkhill J."/>
            <person name="Rea M.C."/>
            <person name="O'Sullivan O."/>
            <person name="Ritari J."/>
            <person name="Douillard F.P."/>
            <person name="Paul Ross R."/>
            <person name="Yang R."/>
            <person name="Briner A.E."/>
            <person name="Felis G.E."/>
            <person name="de Vos W.M."/>
            <person name="Barrangou R."/>
            <person name="Klaenhammer T.R."/>
            <person name="Caufield P.W."/>
            <person name="Cui Y."/>
            <person name="Zhang H."/>
            <person name="O'Toole P.W."/>
        </authorList>
    </citation>
    <scope>NUCLEOTIDE SEQUENCE [LARGE SCALE GENOMIC DNA]</scope>
    <source>
        <strain evidence="2 3">DSM 16634</strain>
    </source>
</reference>
<keyword evidence="1" id="KW-1133">Transmembrane helix</keyword>
<name>A0A0R1TRI3_9LACO</name>
<dbReference type="AlphaFoldDB" id="A0A0R1TRI3"/>
<organism evidence="2 3">
    <name type="scientific">Ligilactobacillus apodemi DSM 16634 = JCM 16172</name>
    <dbReference type="NCBI Taxonomy" id="1423724"/>
    <lineage>
        <taxon>Bacteria</taxon>
        <taxon>Bacillati</taxon>
        <taxon>Bacillota</taxon>
        <taxon>Bacilli</taxon>
        <taxon>Lactobacillales</taxon>
        <taxon>Lactobacillaceae</taxon>
        <taxon>Ligilactobacillus</taxon>
    </lineage>
</organism>
<accession>A0A0R1TRI3</accession>
<protein>
    <recommendedName>
        <fullName evidence="4">Phage holin</fullName>
    </recommendedName>
</protein>
<evidence type="ECO:0008006" key="4">
    <source>
        <dbReference type="Google" id="ProtNLM"/>
    </source>
</evidence>
<dbReference type="Proteomes" id="UP000051324">
    <property type="component" value="Unassembled WGS sequence"/>
</dbReference>
<dbReference type="PATRIC" id="fig|1423724.4.peg.1311"/>
<dbReference type="EMBL" id="AZFT01000053">
    <property type="protein sequence ID" value="KRL83984.1"/>
    <property type="molecule type" value="Genomic_DNA"/>
</dbReference>
<evidence type="ECO:0000313" key="2">
    <source>
        <dbReference type="EMBL" id="KRL83984.1"/>
    </source>
</evidence>